<feature type="compositionally biased region" description="Basic and acidic residues" evidence="6">
    <location>
        <begin position="17"/>
        <end position="29"/>
    </location>
</feature>
<feature type="region of interest" description="Disordered" evidence="6">
    <location>
        <begin position="840"/>
        <end position="870"/>
    </location>
</feature>
<feature type="region of interest" description="Disordered" evidence="6">
    <location>
        <begin position="1221"/>
        <end position="1243"/>
    </location>
</feature>
<feature type="region of interest" description="Disordered" evidence="6">
    <location>
        <begin position="712"/>
        <end position="743"/>
    </location>
</feature>
<dbReference type="InterPro" id="IPR001471">
    <property type="entry name" value="AP2/ERF_dom"/>
</dbReference>
<keyword evidence="2" id="KW-0805">Transcription regulation</keyword>
<feature type="domain" description="AP2/ERF" evidence="7">
    <location>
        <begin position="1321"/>
        <end position="1375"/>
    </location>
</feature>
<evidence type="ECO:0000313" key="9">
    <source>
        <dbReference type="Proteomes" id="UP000221165"/>
    </source>
</evidence>
<dbReference type="VEuPathDB" id="ToxoDB:CSUI_000869"/>
<feature type="region of interest" description="Disordered" evidence="6">
    <location>
        <begin position="1484"/>
        <end position="1516"/>
    </location>
</feature>
<keyword evidence="5" id="KW-0539">Nucleus</keyword>
<dbReference type="GO" id="GO:0003677">
    <property type="term" value="F:DNA binding"/>
    <property type="evidence" value="ECO:0007669"/>
    <property type="project" value="UniProtKB-KW"/>
</dbReference>
<proteinExistence type="predicted"/>
<feature type="compositionally biased region" description="Low complexity" evidence="6">
    <location>
        <begin position="624"/>
        <end position="635"/>
    </location>
</feature>
<feature type="compositionally biased region" description="Basic and acidic residues" evidence="6">
    <location>
        <begin position="840"/>
        <end position="850"/>
    </location>
</feature>
<evidence type="ECO:0000256" key="4">
    <source>
        <dbReference type="ARBA" id="ARBA00023163"/>
    </source>
</evidence>
<feature type="compositionally biased region" description="Basic and acidic residues" evidence="6">
    <location>
        <begin position="262"/>
        <end position="280"/>
    </location>
</feature>
<dbReference type="GO" id="GO:0005634">
    <property type="term" value="C:nucleus"/>
    <property type="evidence" value="ECO:0007669"/>
    <property type="project" value="UniProtKB-SubCell"/>
</dbReference>
<dbReference type="Proteomes" id="UP000221165">
    <property type="component" value="Unassembled WGS sequence"/>
</dbReference>
<name>A0A2C6LDS1_9APIC</name>
<feature type="compositionally biased region" description="Polar residues" evidence="6">
    <location>
        <begin position="1174"/>
        <end position="1183"/>
    </location>
</feature>
<feature type="region of interest" description="Disordered" evidence="6">
    <location>
        <begin position="608"/>
        <end position="643"/>
    </location>
</feature>
<feature type="region of interest" description="Disordered" evidence="6">
    <location>
        <begin position="1"/>
        <end position="29"/>
    </location>
</feature>
<gene>
    <name evidence="8" type="ORF">CSUI_000869</name>
</gene>
<feature type="region of interest" description="Disordered" evidence="6">
    <location>
        <begin position="1164"/>
        <end position="1183"/>
    </location>
</feature>
<dbReference type="EMBL" id="MIGC01000342">
    <property type="protein sequence ID" value="PHJ25278.1"/>
    <property type="molecule type" value="Genomic_DNA"/>
</dbReference>
<organism evidence="8 9">
    <name type="scientific">Cystoisospora suis</name>
    <dbReference type="NCBI Taxonomy" id="483139"/>
    <lineage>
        <taxon>Eukaryota</taxon>
        <taxon>Sar</taxon>
        <taxon>Alveolata</taxon>
        <taxon>Apicomplexa</taxon>
        <taxon>Conoidasida</taxon>
        <taxon>Coccidia</taxon>
        <taxon>Eucoccidiorida</taxon>
        <taxon>Eimeriorina</taxon>
        <taxon>Sarcocystidae</taxon>
        <taxon>Cystoisospora</taxon>
    </lineage>
</organism>
<keyword evidence="4" id="KW-0804">Transcription</keyword>
<sequence>MEGELSRQTEATPLPDSRLRGDRTLLSDLKGERRMIHQGESKMSADTVQSFRRLHSTPRQLPDNALFLPEAPVEEDLLKDALLGAERDTCGATGCLTSSSSSSCVSSPRHSWTVPERRETCAFGRPPPQKPLPCSLADVQEAMESSTGVLRIAPPQRSVPVGDGGEEEEGDDAACTLPKGAEPLFWSRGRGLYFMRQLGTGLGDGEAGEAGYWVAASEEEYRGYVIHRKFSVAQFGFERAKLIALRWYNDRHQFRRPPIRFVEGDSPRGRTDADGIRKTAGDLPTSAHGGGLRIAGTVFSRALEKERVEGGGTVCSPAPAAFQKLKPKPPRPPPGDTTCRVPGVRYDCRDRAWLATWNDGVRQYKRCFSIKKYGFLRAKECAIRMRLSLYDQAATGLPTPNLRRYAVPVSSSHCDSESNSAAAPSSSTAASPSSQGAESCQALLLGGFKESSGVASSTGGEQGGTNRARGSGLFSAPSEQERGEQMDEAAAFSQQSLCGNDGDEPPSSYQNALAASVSALLRSGLGEEFLASCSSCLEEKATDDALPCREGRMQALRSLAEALLAKSSKGSRGEQAPNHPQAPVCYAKKESLQELLRQFFRQSFLRPGRSMSSNKADHSTCVRSSGESESSFSVSHSEDGSQKRCPKLFEAGEKSFVVRAGSASSDFEALLRDAPEMERQTAQAGFEERKMLSSFSDDREVLPTMKRLPDDGWHSSVFEKKRPKMTGEDEGNPEKTFSSVPLESGVRGEDFLRKRSMEKRGSFAVSGSAGNHSDTGAVWTERIGENGAEERVSTGRGAEGTATCSHFSTGRASGWIPGAGTAAGGHAWEDLGKVPRKFQEGHSSSFEKNRQGVAVSDGSGSWDKGGKRQQIHSFSGDVGTDDVVLRLTKEDWDLMNHLDNLDFEAADLDEVMALINQVPKVRGVCFDRKGLYWISQWHSQQKKNREWFGVKRLGFRKAWALAVCVRRDAEKVEDEPIDYPHIPEYEEVLGVTYARTAAAGRCWVAHYCCPPPVQGESASSTDSIQPLLGRVGRRQFPVCEMGFEGARQSAIALVKQHPLPAFFFYDPERRPSSALEVMSAAPRVASDIPRRRRQLYNVFTWLNGGSSWSSVRKWAAGKKMGLAEHEWNWCGFKEDAVYQPAGDSGISNARRKESQGEGECVVTHKDKDAGSPSLMPQSGFASTCDRSSDPLSLDLRVGFLPTGIRRFGGSSTSNEHLEITTTRDSMENNQESGSVSPAESEVGDGRCGEELLVEEELALLRGSLGLSARGTEEAETGDEETLSPLAIDAIVADAYESFSDEDSLLDAAAAGNAEKKRIKLPKIGGVYYKRDGNYKAWAASWHIQGKRTRRYFTVKKHGFKNAYLKAVQARRAAEKHEGISVKHRHHPVQWGAPETIIPAQQAGALDMRVRSAIDDRVQHTPSAGVSGAGTSFIQKEKILGGPADERTEDVCVVGSQTCGKKGCEGDSSGSLAGSLTCDKGYREGEKHGDEVGGKGANEKEVRLKGEEEGQEAENRPDAVLSTCEGCALLTPLERIARATELDIGELTERISRAAWTGSGAGSSFFKEQTKAQTEMNAGKQGKAEKKAEVFGLLVSENLELAMVRETVGVILSDLYRVVAMLSGAGRWVELVSPGTSALARPTSGCQDEHFSEDSMIT</sequence>
<feature type="region of interest" description="Disordered" evidence="6">
    <location>
        <begin position="413"/>
        <end position="434"/>
    </location>
</feature>
<feature type="non-terminal residue" evidence="8">
    <location>
        <position position="1657"/>
    </location>
</feature>
<feature type="compositionally biased region" description="Low complexity" evidence="6">
    <location>
        <begin position="417"/>
        <end position="434"/>
    </location>
</feature>
<evidence type="ECO:0000259" key="7">
    <source>
        <dbReference type="Pfam" id="PF00847"/>
    </source>
</evidence>
<comment type="subcellular location">
    <subcellularLocation>
        <location evidence="1">Nucleus</location>
    </subcellularLocation>
</comment>
<keyword evidence="3" id="KW-0238">DNA-binding</keyword>
<feature type="region of interest" description="Disordered" evidence="6">
    <location>
        <begin position="260"/>
        <end position="282"/>
    </location>
</feature>
<comment type="caution">
    <text evidence="8">The sequence shown here is derived from an EMBL/GenBank/DDBJ whole genome shotgun (WGS) entry which is preliminary data.</text>
</comment>
<evidence type="ECO:0000313" key="8">
    <source>
        <dbReference type="EMBL" id="PHJ25278.1"/>
    </source>
</evidence>
<feature type="domain" description="AP2/ERF" evidence="7">
    <location>
        <begin position="340"/>
        <end position="389"/>
    </location>
</feature>
<evidence type="ECO:0000256" key="1">
    <source>
        <dbReference type="ARBA" id="ARBA00004123"/>
    </source>
</evidence>
<protein>
    <submittedName>
        <fullName evidence="8">Ap2 domain transcription factor ap2xii-1</fullName>
    </submittedName>
</protein>
<dbReference type="OrthoDB" id="331177at2759"/>
<dbReference type="Gene3D" id="1.20.5.2050">
    <property type="match status" value="3"/>
</dbReference>
<feature type="compositionally biased region" description="Polar residues" evidence="6">
    <location>
        <begin position="1221"/>
        <end position="1237"/>
    </location>
</feature>
<evidence type="ECO:0000256" key="2">
    <source>
        <dbReference type="ARBA" id="ARBA00023015"/>
    </source>
</evidence>
<feature type="region of interest" description="Disordered" evidence="6">
    <location>
        <begin position="319"/>
        <end position="338"/>
    </location>
</feature>
<keyword evidence="9" id="KW-1185">Reference proteome</keyword>
<evidence type="ECO:0000256" key="5">
    <source>
        <dbReference type="ARBA" id="ARBA00023242"/>
    </source>
</evidence>
<reference evidence="8 9" key="1">
    <citation type="journal article" date="2017" name="Int. J. Parasitol.">
        <title>The genome of the protozoan parasite Cystoisospora suis and a reverse vaccinology approach to identify vaccine candidates.</title>
        <authorList>
            <person name="Palmieri N."/>
            <person name="Shrestha A."/>
            <person name="Ruttkowski B."/>
            <person name="Beck T."/>
            <person name="Vogl C."/>
            <person name="Tomley F."/>
            <person name="Blake D.P."/>
            <person name="Joachim A."/>
        </authorList>
    </citation>
    <scope>NUCLEOTIDE SEQUENCE [LARGE SCALE GENOMIC DNA]</scope>
    <source>
        <strain evidence="8 9">Wien I</strain>
    </source>
</reference>
<dbReference type="RefSeq" id="XP_067926950.1">
    <property type="nucleotide sequence ID" value="XM_068061076.1"/>
</dbReference>
<accession>A0A2C6LDS1</accession>
<dbReference type="GO" id="GO:0003700">
    <property type="term" value="F:DNA-binding transcription factor activity"/>
    <property type="evidence" value="ECO:0007669"/>
    <property type="project" value="InterPro"/>
</dbReference>
<evidence type="ECO:0000256" key="6">
    <source>
        <dbReference type="SAM" id="MobiDB-lite"/>
    </source>
</evidence>
<evidence type="ECO:0000256" key="3">
    <source>
        <dbReference type="ARBA" id="ARBA00023125"/>
    </source>
</evidence>
<dbReference type="GeneID" id="94424287"/>
<feature type="region of interest" description="Disordered" evidence="6">
    <location>
        <begin position="451"/>
        <end position="489"/>
    </location>
</feature>
<dbReference type="Pfam" id="PF00847">
    <property type="entry name" value="AP2"/>
    <property type="match status" value="2"/>
</dbReference>